<dbReference type="EMBL" id="ML119982">
    <property type="protein sequence ID" value="RPA71052.1"/>
    <property type="molecule type" value="Genomic_DNA"/>
</dbReference>
<dbReference type="AlphaFoldDB" id="A0A3N4H8F9"/>
<sequence>MASNANKNPPKGTQPTKTAPAATSATSGKKNKPKCHYCSRSGHEEKHCWYLKRLDNHQSNPLSSGIQAPVTPAPLSVRPAPPFSVMRLRSTASRRGRPNILPVAKPLEAQKDHKEQKEGVEQEAENPKKKLKLSSKDSTIPPEPTVEDEKTPSATTTGLASQPPSIPSVAPTAGPKPAQKPVVS</sequence>
<gene>
    <name evidence="2" type="ORF">BJ508DRAFT_336444</name>
</gene>
<accession>A0A3N4H8F9</accession>
<evidence type="ECO:0000313" key="3">
    <source>
        <dbReference type="Proteomes" id="UP000275078"/>
    </source>
</evidence>
<evidence type="ECO:0000313" key="2">
    <source>
        <dbReference type="EMBL" id="RPA71052.1"/>
    </source>
</evidence>
<name>A0A3N4H8F9_ASCIM</name>
<keyword evidence="3" id="KW-1185">Reference proteome</keyword>
<feature type="compositionally biased region" description="Low complexity" evidence="1">
    <location>
        <begin position="9"/>
        <end position="28"/>
    </location>
</feature>
<feature type="compositionally biased region" description="Polar residues" evidence="1">
    <location>
        <begin position="57"/>
        <end position="66"/>
    </location>
</feature>
<dbReference type="Proteomes" id="UP000275078">
    <property type="component" value="Unassembled WGS sequence"/>
</dbReference>
<feature type="region of interest" description="Disordered" evidence="1">
    <location>
        <begin position="1"/>
        <end position="39"/>
    </location>
</feature>
<proteinExistence type="predicted"/>
<organism evidence="2 3">
    <name type="scientific">Ascobolus immersus RN42</name>
    <dbReference type="NCBI Taxonomy" id="1160509"/>
    <lineage>
        <taxon>Eukaryota</taxon>
        <taxon>Fungi</taxon>
        <taxon>Dikarya</taxon>
        <taxon>Ascomycota</taxon>
        <taxon>Pezizomycotina</taxon>
        <taxon>Pezizomycetes</taxon>
        <taxon>Pezizales</taxon>
        <taxon>Ascobolaceae</taxon>
        <taxon>Ascobolus</taxon>
    </lineage>
</organism>
<feature type="compositionally biased region" description="Polar residues" evidence="1">
    <location>
        <begin position="152"/>
        <end position="163"/>
    </location>
</feature>
<evidence type="ECO:0000256" key="1">
    <source>
        <dbReference type="SAM" id="MobiDB-lite"/>
    </source>
</evidence>
<feature type="compositionally biased region" description="Basic and acidic residues" evidence="1">
    <location>
        <begin position="108"/>
        <end position="128"/>
    </location>
</feature>
<reference evidence="2 3" key="1">
    <citation type="journal article" date="2018" name="Nat. Ecol. Evol.">
        <title>Pezizomycetes genomes reveal the molecular basis of ectomycorrhizal truffle lifestyle.</title>
        <authorList>
            <person name="Murat C."/>
            <person name="Payen T."/>
            <person name="Noel B."/>
            <person name="Kuo A."/>
            <person name="Morin E."/>
            <person name="Chen J."/>
            <person name="Kohler A."/>
            <person name="Krizsan K."/>
            <person name="Balestrini R."/>
            <person name="Da Silva C."/>
            <person name="Montanini B."/>
            <person name="Hainaut M."/>
            <person name="Levati E."/>
            <person name="Barry K.W."/>
            <person name="Belfiori B."/>
            <person name="Cichocki N."/>
            <person name="Clum A."/>
            <person name="Dockter R.B."/>
            <person name="Fauchery L."/>
            <person name="Guy J."/>
            <person name="Iotti M."/>
            <person name="Le Tacon F."/>
            <person name="Lindquist E.A."/>
            <person name="Lipzen A."/>
            <person name="Malagnac F."/>
            <person name="Mello A."/>
            <person name="Molinier V."/>
            <person name="Miyauchi S."/>
            <person name="Poulain J."/>
            <person name="Riccioni C."/>
            <person name="Rubini A."/>
            <person name="Sitrit Y."/>
            <person name="Splivallo R."/>
            <person name="Traeger S."/>
            <person name="Wang M."/>
            <person name="Zifcakova L."/>
            <person name="Wipf D."/>
            <person name="Zambonelli A."/>
            <person name="Paolocci F."/>
            <person name="Nowrousian M."/>
            <person name="Ottonello S."/>
            <person name="Baldrian P."/>
            <person name="Spatafora J.W."/>
            <person name="Henrissat B."/>
            <person name="Nagy L.G."/>
            <person name="Aury J.M."/>
            <person name="Wincker P."/>
            <person name="Grigoriev I.V."/>
            <person name="Bonfante P."/>
            <person name="Martin F.M."/>
        </authorList>
    </citation>
    <scope>NUCLEOTIDE SEQUENCE [LARGE SCALE GENOMIC DNA]</scope>
    <source>
        <strain evidence="2 3">RN42</strain>
    </source>
</reference>
<feature type="region of interest" description="Disordered" evidence="1">
    <location>
        <begin position="57"/>
        <end position="184"/>
    </location>
</feature>
<protein>
    <submittedName>
        <fullName evidence="2">Uncharacterized protein</fullName>
    </submittedName>
</protein>